<reference evidence="1 2" key="1">
    <citation type="submission" date="2020-09" db="EMBL/GenBank/DDBJ databases">
        <authorList>
            <person name="Yoon J.-W."/>
        </authorList>
    </citation>
    <scope>NUCLEOTIDE SEQUENCE [LARGE SCALE GENOMIC DNA]</scope>
    <source>
        <strain evidence="1 2">KMU-140</strain>
    </source>
</reference>
<evidence type="ECO:0000313" key="2">
    <source>
        <dbReference type="Proteomes" id="UP000635384"/>
    </source>
</evidence>
<organism evidence="1 2">
    <name type="scientific">Erythrobacter rubeus</name>
    <dbReference type="NCBI Taxonomy" id="2760803"/>
    <lineage>
        <taxon>Bacteria</taxon>
        <taxon>Pseudomonadati</taxon>
        <taxon>Pseudomonadota</taxon>
        <taxon>Alphaproteobacteria</taxon>
        <taxon>Sphingomonadales</taxon>
        <taxon>Erythrobacteraceae</taxon>
        <taxon>Erythrobacter/Porphyrobacter group</taxon>
        <taxon>Erythrobacter</taxon>
    </lineage>
</organism>
<name>A0ABR8KRY3_9SPHN</name>
<dbReference type="RefSeq" id="WP_190786580.1">
    <property type="nucleotide sequence ID" value="NZ_JACXLC010000001.1"/>
</dbReference>
<comment type="caution">
    <text evidence="1">The sequence shown here is derived from an EMBL/GenBank/DDBJ whole genome shotgun (WGS) entry which is preliminary data.</text>
</comment>
<sequence length="140" mass="15325">MKISRRQMLLGGTATAAIAGIGGIRVFTGEIEPFIAGFVRHALPETRFAEGSAEDFAKDYLAKTEVEQSKIDQLMRAQRIVGYDGLDLLFGGNLSYEGFKRRVATMFMLGSDFFSLDGSQDPVRYVGTADICGNPFARLT</sequence>
<keyword evidence="2" id="KW-1185">Reference proteome</keyword>
<proteinExistence type="predicted"/>
<accession>A0ABR8KRY3</accession>
<dbReference type="Proteomes" id="UP000635384">
    <property type="component" value="Unassembled WGS sequence"/>
</dbReference>
<gene>
    <name evidence="1" type="ORF">IB285_01900</name>
</gene>
<dbReference type="EMBL" id="JACXLC010000001">
    <property type="protein sequence ID" value="MBD2841002.1"/>
    <property type="molecule type" value="Genomic_DNA"/>
</dbReference>
<protein>
    <submittedName>
        <fullName evidence="1">Uncharacterized protein</fullName>
    </submittedName>
</protein>
<evidence type="ECO:0000313" key="1">
    <source>
        <dbReference type="EMBL" id="MBD2841002.1"/>
    </source>
</evidence>